<organism evidence="1 2">
    <name type="scientific">Talaromyces atroroseus</name>
    <dbReference type="NCBI Taxonomy" id="1441469"/>
    <lineage>
        <taxon>Eukaryota</taxon>
        <taxon>Fungi</taxon>
        <taxon>Dikarya</taxon>
        <taxon>Ascomycota</taxon>
        <taxon>Pezizomycotina</taxon>
        <taxon>Eurotiomycetes</taxon>
        <taxon>Eurotiomycetidae</taxon>
        <taxon>Eurotiales</taxon>
        <taxon>Trichocomaceae</taxon>
        <taxon>Talaromyces</taxon>
        <taxon>Talaromyces sect. Trachyspermi</taxon>
    </lineage>
</organism>
<gene>
    <name evidence="1" type="ORF">UA08_03233</name>
</gene>
<feature type="non-terminal residue" evidence="1">
    <location>
        <position position="1"/>
    </location>
</feature>
<sequence>ECVSCGIVPTGGYLGTDLLWDHASKKIFLVNFRKIALATEKDTWDEMLWVSWGFGREVKRAAIAATTEHDTRS</sequence>
<evidence type="ECO:0000313" key="1">
    <source>
        <dbReference type="EMBL" id="OKL61341.1"/>
    </source>
</evidence>
<evidence type="ECO:0000313" key="2">
    <source>
        <dbReference type="Proteomes" id="UP000214365"/>
    </source>
</evidence>
<keyword evidence="2" id="KW-1185">Reference proteome</keyword>
<reference evidence="1 2" key="1">
    <citation type="submission" date="2015-06" db="EMBL/GenBank/DDBJ databases">
        <title>Talaromyces atroroseus IBT 11181 draft genome.</title>
        <authorList>
            <person name="Rasmussen K.B."/>
            <person name="Rasmussen S."/>
            <person name="Petersen B."/>
            <person name="Sicheritz-Ponten T."/>
            <person name="Mortensen U.H."/>
            <person name="Thrane U."/>
        </authorList>
    </citation>
    <scope>NUCLEOTIDE SEQUENCE [LARGE SCALE GENOMIC DNA]</scope>
    <source>
        <strain evidence="1 2">IBT 11181</strain>
    </source>
</reference>
<dbReference type="OrthoDB" id="4221661at2759"/>
<dbReference type="RefSeq" id="XP_020121462.1">
    <property type="nucleotide sequence ID" value="XM_020265511.1"/>
</dbReference>
<dbReference type="EMBL" id="LFMY01000004">
    <property type="protein sequence ID" value="OKL61341.1"/>
    <property type="molecule type" value="Genomic_DNA"/>
</dbReference>
<protein>
    <submittedName>
        <fullName evidence="1">Uncharacterized protein</fullName>
    </submittedName>
</protein>
<dbReference type="Proteomes" id="UP000214365">
    <property type="component" value="Unassembled WGS sequence"/>
</dbReference>
<accession>A0A225AIR7</accession>
<name>A0A225AIR7_TALAT</name>
<comment type="caution">
    <text evidence="1">The sequence shown here is derived from an EMBL/GenBank/DDBJ whole genome shotgun (WGS) entry which is preliminary data.</text>
</comment>
<proteinExistence type="predicted"/>
<dbReference type="GeneID" id="31002988"/>
<dbReference type="AlphaFoldDB" id="A0A225AIR7"/>